<reference evidence="2" key="1">
    <citation type="submission" date="2015-03" db="EMBL/GenBank/DDBJ databases">
        <authorList>
            <person name="Urmite Genomes"/>
        </authorList>
    </citation>
    <scope>NUCLEOTIDE SEQUENCE [LARGE SCALE GENOMIC DNA]</scope>
    <source>
        <strain evidence="2">FF10</strain>
    </source>
</reference>
<name>A0A0E4H2K6_9STRE</name>
<dbReference type="RefSeq" id="WP_093649502.1">
    <property type="nucleotide sequence ID" value="NZ_CTEN01000001.1"/>
</dbReference>
<evidence type="ECO:0000313" key="1">
    <source>
        <dbReference type="EMBL" id="CQR23751.1"/>
    </source>
</evidence>
<dbReference type="EMBL" id="CTEN01000001">
    <property type="protein sequence ID" value="CQR23751.1"/>
    <property type="molecule type" value="Genomic_DNA"/>
</dbReference>
<proteinExistence type="predicted"/>
<accession>A0A0E4H2K6</accession>
<dbReference type="AlphaFoldDB" id="A0A0E4H2K6"/>
<dbReference type="Proteomes" id="UP000198604">
    <property type="component" value="Unassembled WGS sequence"/>
</dbReference>
<gene>
    <name evidence="1" type="ORF">BN1356_00118</name>
</gene>
<protein>
    <submittedName>
        <fullName evidence="1">Uncharacterized protein</fullName>
    </submittedName>
</protein>
<organism evidence="1 2">
    <name type="scientific">Streptococcus varani</name>
    <dbReference type="NCBI Taxonomy" id="1608583"/>
    <lineage>
        <taxon>Bacteria</taxon>
        <taxon>Bacillati</taxon>
        <taxon>Bacillota</taxon>
        <taxon>Bacilli</taxon>
        <taxon>Lactobacillales</taxon>
        <taxon>Streptococcaceae</taxon>
        <taxon>Streptococcus</taxon>
    </lineage>
</organism>
<sequence length="79" mass="9622">MIKIKRIKLDRIEHSEYGVEHWCKVYTRYRGQFFKTWQLVLADDELNSYQLAYELVKRIKEVKAHVKSVSKIKKFSIFN</sequence>
<dbReference type="OrthoDB" id="9878663at2"/>
<keyword evidence="2" id="KW-1185">Reference proteome</keyword>
<evidence type="ECO:0000313" key="2">
    <source>
        <dbReference type="Proteomes" id="UP000198604"/>
    </source>
</evidence>
<dbReference type="STRING" id="1608583.BN1356_00118"/>